<keyword evidence="1" id="KW-1133">Transmembrane helix</keyword>
<evidence type="ECO:0000256" key="1">
    <source>
        <dbReference type="SAM" id="Phobius"/>
    </source>
</evidence>
<dbReference type="EMBL" id="BART01019070">
    <property type="protein sequence ID" value="GAG81542.1"/>
    <property type="molecule type" value="Genomic_DNA"/>
</dbReference>
<name>X1BK41_9ZZZZ</name>
<dbReference type="AlphaFoldDB" id="X1BK41"/>
<feature type="non-terminal residue" evidence="2">
    <location>
        <position position="1"/>
    </location>
</feature>
<feature type="transmembrane region" description="Helical" evidence="1">
    <location>
        <begin position="6"/>
        <end position="24"/>
    </location>
</feature>
<gene>
    <name evidence="2" type="ORF">S01H4_35800</name>
</gene>
<keyword evidence="1" id="KW-0812">Transmembrane</keyword>
<comment type="caution">
    <text evidence="2">The sequence shown here is derived from an EMBL/GenBank/DDBJ whole genome shotgun (WGS) entry which is preliminary data.</text>
</comment>
<evidence type="ECO:0000313" key="2">
    <source>
        <dbReference type="EMBL" id="GAG81542.1"/>
    </source>
</evidence>
<organism evidence="2">
    <name type="scientific">marine sediment metagenome</name>
    <dbReference type="NCBI Taxonomy" id="412755"/>
    <lineage>
        <taxon>unclassified sequences</taxon>
        <taxon>metagenomes</taxon>
        <taxon>ecological metagenomes</taxon>
    </lineage>
</organism>
<accession>X1BK41</accession>
<reference evidence="2" key="1">
    <citation type="journal article" date="2014" name="Front. Microbiol.">
        <title>High frequency of phylogenetically diverse reductive dehalogenase-homologous genes in deep subseafloor sedimentary metagenomes.</title>
        <authorList>
            <person name="Kawai M."/>
            <person name="Futagami T."/>
            <person name="Toyoda A."/>
            <person name="Takaki Y."/>
            <person name="Nishi S."/>
            <person name="Hori S."/>
            <person name="Arai W."/>
            <person name="Tsubouchi T."/>
            <person name="Morono Y."/>
            <person name="Uchiyama I."/>
            <person name="Ito T."/>
            <person name="Fujiyama A."/>
            <person name="Inagaki F."/>
            <person name="Takami H."/>
        </authorList>
    </citation>
    <scope>NUCLEOTIDE SEQUENCE</scope>
    <source>
        <strain evidence="2">Expedition CK06-06</strain>
    </source>
</reference>
<keyword evidence="1" id="KW-0472">Membrane</keyword>
<proteinExistence type="predicted"/>
<sequence>CQNMLNWLIIAKSVALVPVLIVYMTKESIILYAKNAIPRISNSLTQMERKFVKIVELRI</sequence>
<protein>
    <submittedName>
        <fullName evidence="2">Uncharacterized protein</fullName>
    </submittedName>
</protein>